<dbReference type="Pfam" id="PF19031">
    <property type="entry name" value="Intu_longin_1"/>
    <property type="match status" value="1"/>
</dbReference>
<feature type="transmembrane region" description="Helical" evidence="4">
    <location>
        <begin position="265"/>
        <end position="283"/>
    </location>
</feature>
<dbReference type="GO" id="GO:0005783">
    <property type="term" value="C:endoplasmic reticulum"/>
    <property type="evidence" value="ECO:0007669"/>
    <property type="project" value="TreeGrafter"/>
</dbReference>
<feature type="region of interest" description="Disordered" evidence="3">
    <location>
        <begin position="422"/>
        <end position="442"/>
    </location>
</feature>
<keyword evidence="4" id="KW-1133">Transmembrane helix</keyword>
<reference evidence="6" key="1">
    <citation type="submission" date="2021-02" db="EMBL/GenBank/DDBJ databases">
        <authorList>
            <person name="Dougan E. K."/>
            <person name="Rhodes N."/>
            <person name="Thang M."/>
            <person name="Chan C."/>
        </authorList>
    </citation>
    <scope>NUCLEOTIDE SEQUENCE</scope>
</reference>
<feature type="domain" description="Thioredoxin" evidence="5">
    <location>
        <begin position="298"/>
        <end position="417"/>
    </location>
</feature>
<evidence type="ECO:0000313" key="6">
    <source>
        <dbReference type="EMBL" id="CAE8657840.1"/>
    </source>
</evidence>
<dbReference type="SUPFAM" id="SSF52833">
    <property type="entry name" value="Thioredoxin-like"/>
    <property type="match status" value="1"/>
</dbReference>
<keyword evidence="4" id="KW-0812">Transmembrane</keyword>
<keyword evidence="2" id="KW-0732">Signal</keyword>
<evidence type="ECO:0000256" key="3">
    <source>
        <dbReference type="SAM" id="MobiDB-lite"/>
    </source>
</evidence>
<comment type="similarity">
    <text evidence="1">Belongs to the protein disulfide isomerase family.</text>
</comment>
<feature type="transmembrane region" description="Helical" evidence="4">
    <location>
        <begin position="474"/>
        <end position="498"/>
    </location>
</feature>
<dbReference type="EMBL" id="CAJNNW010015546">
    <property type="protein sequence ID" value="CAE8657840.1"/>
    <property type="molecule type" value="Genomic_DNA"/>
</dbReference>
<dbReference type="Proteomes" id="UP000626109">
    <property type="component" value="Unassembled WGS sequence"/>
</dbReference>
<evidence type="ECO:0000256" key="2">
    <source>
        <dbReference type="ARBA" id="ARBA00022729"/>
    </source>
</evidence>
<comment type="caution">
    <text evidence="6">The sequence shown here is derived from an EMBL/GenBank/DDBJ whole genome shotgun (WGS) entry which is preliminary data.</text>
</comment>
<protein>
    <recommendedName>
        <fullName evidence="5">Thioredoxin domain-containing protein</fullName>
    </recommendedName>
</protein>
<dbReference type="InterPro" id="IPR043987">
    <property type="entry name" value="CCZ1/INTU/HSP4_longin_1"/>
</dbReference>
<accession>A0A813IUQ4</accession>
<sequence length="507" mass="56589">MAASRLSRAAFFIFNPTLVSEVPKPTEEDAQDAKLIYYSPSCAPVEEKRSQAGLIEGLISFTSMFAGKDSKEGPLRSIRTKQFGFSILEAGNQHAERAALSDDNPAASRVSLNRKLVESWSQKHTVYYHNECPPIPKKLTPKFVPSQCFRLWMCICKPGQNQDASFFHANLVRWLKPSFQSVKKKKSAPRQLLEDCYIVLRFQMVPALPVSAENAELEQMLAVMLAVLILSMSIVMLVAMLAVMLAVILNMVIRMLVVIPAVQTALKVIFMLQLGYQLMLIMVCQKHHCHPRLMLFCLKRMDNIVKLTKFNFDGMVAQQNDSNVKQGSWFVKFYAPWCTHCQRMAPIWEKLADLSVSREWPVKISEVDCTVSKDVCDKAQIKAFPTLALVSDGMLKGKYHGDASVASFEAWLKSQGVLEEGGGAPAPGAPSGGGERLTTEEARQQATATHGVALKALLYNMMVRFPTESSIINMYFYFGCSMCLLVVTCCFLGSLVGVEEEDHDKDR</sequence>
<dbReference type="PROSITE" id="PS51352">
    <property type="entry name" value="THIOREDOXIN_2"/>
    <property type="match status" value="1"/>
</dbReference>
<dbReference type="Pfam" id="PF00085">
    <property type="entry name" value="Thioredoxin"/>
    <property type="match status" value="1"/>
</dbReference>
<dbReference type="InterPro" id="IPR017937">
    <property type="entry name" value="Thioredoxin_CS"/>
</dbReference>
<dbReference type="GO" id="GO:0006457">
    <property type="term" value="P:protein folding"/>
    <property type="evidence" value="ECO:0007669"/>
    <property type="project" value="TreeGrafter"/>
</dbReference>
<feature type="transmembrane region" description="Helical" evidence="4">
    <location>
        <begin position="220"/>
        <end position="253"/>
    </location>
</feature>
<dbReference type="InterPro" id="IPR036249">
    <property type="entry name" value="Thioredoxin-like_sf"/>
</dbReference>
<dbReference type="PROSITE" id="PS00194">
    <property type="entry name" value="THIOREDOXIN_1"/>
    <property type="match status" value="1"/>
</dbReference>
<evidence type="ECO:0000313" key="7">
    <source>
        <dbReference type="Proteomes" id="UP000626109"/>
    </source>
</evidence>
<dbReference type="Gene3D" id="3.40.30.10">
    <property type="entry name" value="Glutaredoxin"/>
    <property type="match status" value="1"/>
</dbReference>
<gene>
    <name evidence="6" type="ORF">PGLA2088_LOCUS13077</name>
</gene>
<dbReference type="PANTHER" id="PTHR45672:SF3">
    <property type="entry name" value="THIOREDOXIN DOMAIN-CONTAINING PROTEIN 5"/>
    <property type="match status" value="1"/>
</dbReference>
<name>A0A813IUQ4_POLGL</name>
<dbReference type="GO" id="GO:0016192">
    <property type="term" value="P:vesicle-mediated transport"/>
    <property type="evidence" value="ECO:0007669"/>
    <property type="project" value="InterPro"/>
</dbReference>
<dbReference type="GO" id="GO:0003756">
    <property type="term" value="F:protein disulfide isomerase activity"/>
    <property type="evidence" value="ECO:0007669"/>
    <property type="project" value="TreeGrafter"/>
</dbReference>
<evidence type="ECO:0000256" key="4">
    <source>
        <dbReference type="SAM" id="Phobius"/>
    </source>
</evidence>
<organism evidence="6 7">
    <name type="scientific">Polarella glacialis</name>
    <name type="common">Dinoflagellate</name>
    <dbReference type="NCBI Taxonomy" id="89957"/>
    <lineage>
        <taxon>Eukaryota</taxon>
        <taxon>Sar</taxon>
        <taxon>Alveolata</taxon>
        <taxon>Dinophyceae</taxon>
        <taxon>Suessiales</taxon>
        <taxon>Suessiaceae</taxon>
        <taxon>Polarella</taxon>
    </lineage>
</organism>
<keyword evidence="4" id="KW-0472">Membrane</keyword>
<feature type="compositionally biased region" description="Gly residues" evidence="3">
    <location>
        <begin position="422"/>
        <end position="435"/>
    </location>
</feature>
<evidence type="ECO:0000256" key="1">
    <source>
        <dbReference type="ARBA" id="ARBA00006347"/>
    </source>
</evidence>
<proteinExistence type="inferred from homology"/>
<dbReference type="PANTHER" id="PTHR45672">
    <property type="entry name" value="PROTEIN DISULFIDE-ISOMERASE C17H9.14C-RELATED"/>
    <property type="match status" value="1"/>
</dbReference>
<evidence type="ECO:0000259" key="5">
    <source>
        <dbReference type="PROSITE" id="PS51352"/>
    </source>
</evidence>
<dbReference type="InterPro" id="IPR051063">
    <property type="entry name" value="PDI"/>
</dbReference>
<dbReference type="AlphaFoldDB" id="A0A813IUQ4"/>
<dbReference type="InterPro" id="IPR013766">
    <property type="entry name" value="Thioredoxin_domain"/>
</dbReference>